<name>A0A3G8ZCI3_9FLAO</name>
<dbReference type="AlphaFoldDB" id="A0A3G8ZCI3"/>
<dbReference type="EMBL" id="CP034160">
    <property type="protein sequence ID" value="AZI54740.1"/>
    <property type="molecule type" value="Genomic_DNA"/>
</dbReference>
<dbReference type="KEGG" id="eva:EIB75_05515"/>
<evidence type="ECO:0000313" key="1">
    <source>
        <dbReference type="EMBL" id="AZI54740.1"/>
    </source>
</evidence>
<evidence type="ECO:0000313" key="2">
    <source>
        <dbReference type="Proteomes" id="UP000272316"/>
    </source>
</evidence>
<dbReference type="Proteomes" id="UP000272316">
    <property type="component" value="Chromosome"/>
</dbReference>
<accession>A0A3G8ZCI3</accession>
<reference evidence="2" key="1">
    <citation type="submission" date="2018-11" db="EMBL/GenBank/DDBJ databases">
        <title>Proposal to divide the Flavobacteriaceae and reorganize its genera based on Amino Acid Identity values calculated from whole genome sequences.</title>
        <authorList>
            <person name="Nicholson A.C."/>
            <person name="Gulvik C.A."/>
            <person name="Whitney A.M."/>
            <person name="Sheth M."/>
            <person name="Batra D."/>
            <person name="Pryor J."/>
            <person name="Bernardet J.-F."/>
            <person name="Hugo C."/>
            <person name="Kampfer P."/>
            <person name="Newman J.D."/>
            <person name="McQuiston J.R."/>
        </authorList>
    </citation>
    <scope>NUCLEOTIDE SEQUENCE [LARGE SCALE GENOMIC DNA]</scope>
    <source>
        <strain evidence="2">H6466</strain>
    </source>
</reference>
<dbReference type="RefSeq" id="WP_124985989.1">
    <property type="nucleotide sequence ID" value="NZ_CP034160.1"/>
</dbReference>
<organism evidence="1 2">
    <name type="scientific">Epilithonimonas vandammei</name>
    <dbReference type="NCBI Taxonomy" id="2487072"/>
    <lineage>
        <taxon>Bacteria</taxon>
        <taxon>Pseudomonadati</taxon>
        <taxon>Bacteroidota</taxon>
        <taxon>Flavobacteriia</taxon>
        <taxon>Flavobacteriales</taxon>
        <taxon>Weeksellaceae</taxon>
        <taxon>Chryseobacterium group</taxon>
        <taxon>Epilithonimonas</taxon>
    </lineage>
</organism>
<gene>
    <name evidence="1" type="ORF">EIB75_05515</name>
</gene>
<sequence>MKKLASNQFKTETGKELNKGARLTLDQFKKQTSTEKNEELEKLTGGVLAACHPSWTNGGILDWLPK</sequence>
<protein>
    <submittedName>
        <fullName evidence="1">Uncharacterized protein</fullName>
    </submittedName>
</protein>
<proteinExistence type="predicted"/>